<organism evidence="2 3">
    <name type="scientific">Iris pallida</name>
    <name type="common">Sweet iris</name>
    <dbReference type="NCBI Taxonomy" id="29817"/>
    <lineage>
        <taxon>Eukaryota</taxon>
        <taxon>Viridiplantae</taxon>
        <taxon>Streptophyta</taxon>
        <taxon>Embryophyta</taxon>
        <taxon>Tracheophyta</taxon>
        <taxon>Spermatophyta</taxon>
        <taxon>Magnoliopsida</taxon>
        <taxon>Liliopsida</taxon>
        <taxon>Asparagales</taxon>
        <taxon>Iridaceae</taxon>
        <taxon>Iridoideae</taxon>
        <taxon>Irideae</taxon>
        <taxon>Iris</taxon>
    </lineage>
</organism>
<dbReference type="Proteomes" id="UP001140949">
    <property type="component" value="Unassembled WGS sequence"/>
</dbReference>
<reference evidence="2" key="2">
    <citation type="submission" date="2023-04" db="EMBL/GenBank/DDBJ databases">
        <authorList>
            <person name="Bruccoleri R.E."/>
            <person name="Oakeley E.J."/>
            <person name="Faust A.-M."/>
            <person name="Dessus-Babus S."/>
            <person name="Altorfer M."/>
            <person name="Burckhardt D."/>
            <person name="Oertli M."/>
            <person name="Naumann U."/>
            <person name="Petersen F."/>
            <person name="Wong J."/>
        </authorList>
    </citation>
    <scope>NUCLEOTIDE SEQUENCE</scope>
    <source>
        <strain evidence="2">GSM-AAB239-AS_SAM_17_03QT</strain>
        <tissue evidence="2">Leaf</tissue>
    </source>
</reference>
<evidence type="ECO:0000313" key="3">
    <source>
        <dbReference type="Proteomes" id="UP001140949"/>
    </source>
</evidence>
<keyword evidence="3" id="KW-1185">Reference proteome</keyword>
<sequence length="535" mass="60515">MASISAYLLSPKPLLLPRSSLTTRPSRHTLSPFRLHTPHWIPKLRVRVSVPVLRASAEVIRPGGGVETDKLPSDVRNRAMAAVDSCGGRVTIGDVVGRAGIKFGEAERALQALAADTGGFLEVSDEGDVLYVFQRDYRSKLVAKSFRMKVEPLLDKVKAGGEYLIRVSFGTALLASIVLVYTTIIALISSRSDEDNRGRRGGRSYDSGFTLFFSPSDLFWYWDPYYYRRRQIRKNGGMNFVESVFSFVFGDGDPNQGLEEERWKMAILRCRPVLQTAICRRMKDGSTTDLWRDPWLGSRSLLEILGGQMDREAGRGLTCSRIIRDGVWRPEDYPYTAQLAAEIHPIIIDASQTADTWSWAGPGTGGGSGLFCFRSCYDLVRTHHDQDEVYFIWGKGIARKMQLCAYRLLRGRLMTRDRLLRFGMQIPDAKCVLCNVENESMGHLFFMCPETWHIWTEQCAQLRGVGGDRDIRSILSWIRDRGGREPGWARRAKVRLAASVWHIWKERNRRIFEGLATPPIGILHNIEFDVSVMGP</sequence>
<protein>
    <recommendedName>
        <fullName evidence="1">Reverse transcriptase zinc-binding domain-containing protein</fullName>
    </recommendedName>
</protein>
<dbReference type="PANTHER" id="PTHR47380:SF4">
    <property type="entry name" value="OS02G0533000 PROTEIN"/>
    <property type="match status" value="1"/>
</dbReference>
<proteinExistence type="predicted"/>
<reference evidence="2" key="1">
    <citation type="journal article" date="2023" name="GigaByte">
        <title>Genome assembly of the bearded iris, Iris pallida Lam.</title>
        <authorList>
            <person name="Bruccoleri R.E."/>
            <person name="Oakeley E.J."/>
            <person name="Faust A.M.E."/>
            <person name="Altorfer M."/>
            <person name="Dessus-Babus S."/>
            <person name="Burckhardt D."/>
            <person name="Oertli M."/>
            <person name="Naumann U."/>
            <person name="Petersen F."/>
            <person name="Wong J."/>
        </authorList>
    </citation>
    <scope>NUCLEOTIDE SEQUENCE</scope>
    <source>
        <strain evidence="2">GSM-AAB239-AS_SAM_17_03QT</strain>
    </source>
</reference>
<dbReference type="Pfam" id="PF13966">
    <property type="entry name" value="zf-RVT"/>
    <property type="match status" value="1"/>
</dbReference>
<dbReference type="EMBL" id="JANAVB010040417">
    <property type="protein sequence ID" value="KAJ6798266.1"/>
    <property type="molecule type" value="Genomic_DNA"/>
</dbReference>
<accession>A0AAX6E2L8</accession>
<dbReference type="GO" id="GO:0009941">
    <property type="term" value="C:chloroplast envelope"/>
    <property type="evidence" value="ECO:0007669"/>
    <property type="project" value="TreeGrafter"/>
</dbReference>
<dbReference type="InterPro" id="IPR044200">
    <property type="entry name" value="At5g03900-like"/>
</dbReference>
<comment type="caution">
    <text evidence="2">The sequence shown here is derived from an EMBL/GenBank/DDBJ whole genome shotgun (WGS) entry which is preliminary data.</text>
</comment>
<name>A0AAX6E2L8_IRIPA</name>
<evidence type="ECO:0000313" key="2">
    <source>
        <dbReference type="EMBL" id="KAJ6798266.1"/>
    </source>
</evidence>
<dbReference type="InterPro" id="IPR026960">
    <property type="entry name" value="RVT-Znf"/>
</dbReference>
<evidence type="ECO:0000259" key="1">
    <source>
        <dbReference type="Pfam" id="PF13966"/>
    </source>
</evidence>
<dbReference type="AlphaFoldDB" id="A0AAX6E2L8"/>
<dbReference type="PANTHER" id="PTHR47380">
    <property type="entry name" value="OS02G0533000 PROTEIN"/>
    <property type="match status" value="1"/>
</dbReference>
<feature type="domain" description="Reverse transcriptase zinc-binding" evidence="1">
    <location>
        <begin position="371"/>
        <end position="455"/>
    </location>
</feature>
<gene>
    <name evidence="2" type="ORF">M6B38_214270</name>
</gene>